<evidence type="ECO:0000256" key="9">
    <source>
        <dbReference type="ARBA" id="ARBA00022516"/>
    </source>
</evidence>
<evidence type="ECO:0000256" key="20">
    <source>
        <dbReference type="ARBA" id="ARBA00032253"/>
    </source>
</evidence>
<comment type="caution">
    <text evidence="25">The sequence shown here is derived from an EMBL/GenBank/DDBJ whole genome shotgun (WGS) entry which is preliminary data.</text>
</comment>
<feature type="transmembrane region" description="Helical" evidence="24">
    <location>
        <begin position="6"/>
        <end position="36"/>
    </location>
</feature>
<evidence type="ECO:0000313" key="25">
    <source>
        <dbReference type="EMBL" id="TLD40035.1"/>
    </source>
</evidence>
<proteinExistence type="inferred from homology"/>
<comment type="catalytic activity">
    <reaction evidence="1">
        <text>a 1,2-diacyl-sn-glycero-3-phosphate + CTP + H(+) = a CDP-1,2-diacyl-sn-glycerol + diphosphate</text>
        <dbReference type="Rhea" id="RHEA:16229"/>
        <dbReference type="ChEBI" id="CHEBI:15378"/>
        <dbReference type="ChEBI" id="CHEBI:33019"/>
        <dbReference type="ChEBI" id="CHEBI:37563"/>
        <dbReference type="ChEBI" id="CHEBI:58332"/>
        <dbReference type="ChEBI" id="CHEBI:58608"/>
        <dbReference type="EC" id="2.7.7.41"/>
    </reaction>
</comment>
<evidence type="ECO:0000256" key="22">
    <source>
        <dbReference type="ARBA" id="ARBA00032743"/>
    </source>
</evidence>
<keyword evidence="16" id="KW-0594">Phospholipid biosynthesis</keyword>
<sequence length="276" mass="30478">MVMFGIFFGILCFDVIFHTDIGFGCLAILAGAVSLYEFYTIAGKSGFSPFRISGIGIGGWLFVVYWLSLRKNTGIDPCFFRQEVFIILIFWLFLVQAITHGTKDAIKNISVTIFGIFYIFFLLSFALTIRHLHQGICIVIMVLLISKFGDAGGYLLGRKYGKHKLVKSISPNKTIEGACFSLLCSVLIAVIFNLIPQIKVIDLPWSILFGIVVGCSAILGDLAESLIKRDVNAKDASNLVPAFGGILDIIDCLLVSMPVAYYFLVFFKFVSYGPKG</sequence>
<accession>A0A533Q688</accession>
<keyword evidence="8" id="KW-1003">Cell membrane</keyword>
<evidence type="ECO:0000256" key="16">
    <source>
        <dbReference type="ARBA" id="ARBA00023209"/>
    </source>
</evidence>
<reference evidence="25 26" key="1">
    <citation type="submission" date="2019-04" db="EMBL/GenBank/DDBJ databases">
        <title>Genome of a novel bacterium Candidatus Jettenia ecosi reconstructed from metagenome of an anammox bioreactor.</title>
        <authorList>
            <person name="Mardanov A.V."/>
            <person name="Beletsky A.V."/>
            <person name="Ravin N.V."/>
            <person name="Botchkova E.A."/>
            <person name="Litti Y.V."/>
            <person name="Nozhevnikova A.N."/>
        </authorList>
    </citation>
    <scope>NUCLEOTIDE SEQUENCE [LARGE SCALE GENOMIC DNA]</scope>
    <source>
        <strain evidence="25">J2</strain>
    </source>
</reference>
<dbReference type="PANTHER" id="PTHR46382:SF1">
    <property type="entry name" value="PHOSPHATIDATE CYTIDYLYLTRANSFERASE"/>
    <property type="match status" value="1"/>
</dbReference>
<feature type="transmembrane region" description="Helical" evidence="24">
    <location>
        <begin position="111"/>
        <end position="129"/>
    </location>
</feature>
<dbReference type="EC" id="2.7.7.41" evidence="6"/>
<feature type="transmembrane region" description="Helical" evidence="24">
    <location>
        <begin position="79"/>
        <end position="99"/>
    </location>
</feature>
<evidence type="ECO:0000256" key="23">
    <source>
        <dbReference type="ARBA" id="ARBA00033406"/>
    </source>
</evidence>
<evidence type="ECO:0000256" key="2">
    <source>
        <dbReference type="ARBA" id="ARBA00004651"/>
    </source>
</evidence>
<evidence type="ECO:0000256" key="18">
    <source>
        <dbReference type="ARBA" id="ARBA00029893"/>
    </source>
</evidence>
<comment type="subcellular location">
    <subcellularLocation>
        <location evidence="2">Cell membrane</location>
        <topology evidence="2">Multi-pass membrane protein</topology>
    </subcellularLocation>
</comment>
<dbReference type="GO" id="GO:0005886">
    <property type="term" value="C:plasma membrane"/>
    <property type="evidence" value="ECO:0007669"/>
    <property type="project" value="UniProtKB-SubCell"/>
</dbReference>
<evidence type="ECO:0000256" key="7">
    <source>
        <dbReference type="ARBA" id="ARBA00019373"/>
    </source>
</evidence>
<feature type="transmembrane region" description="Helical" evidence="24">
    <location>
        <begin position="48"/>
        <end position="67"/>
    </location>
</feature>
<name>A0A533Q688_9BACT</name>
<evidence type="ECO:0000256" key="8">
    <source>
        <dbReference type="ARBA" id="ARBA00022475"/>
    </source>
</evidence>
<feature type="transmembrane region" description="Helical" evidence="24">
    <location>
        <begin position="239"/>
        <end position="264"/>
    </location>
</feature>
<evidence type="ECO:0000256" key="21">
    <source>
        <dbReference type="ARBA" id="ARBA00032396"/>
    </source>
</evidence>
<evidence type="ECO:0000256" key="4">
    <source>
        <dbReference type="ARBA" id="ARBA00005189"/>
    </source>
</evidence>
<evidence type="ECO:0000256" key="12">
    <source>
        <dbReference type="ARBA" id="ARBA00022695"/>
    </source>
</evidence>
<evidence type="ECO:0000256" key="17">
    <source>
        <dbReference type="ARBA" id="ARBA00023264"/>
    </source>
</evidence>
<feature type="transmembrane region" description="Helical" evidence="24">
    <location>
        <begin position="177"/>
        <end position="195"/>
    </location>
</feature>
<keyword evidence="14" id="KW-0443">Lipid metabolism</keyword>
<keyword evidence="13 24" id="KW-1133">Transmembrane helix</keyword>
<feature type="transmembrane region" description="Helical" evidence="24">
    <location>
        <begin position="207"/>
        <end position="227"/>
    </location>
</feature>
<dbReference type="Proteomes" id="UP000319783">
    <property type="component" value="Unassembled WGS sequence"/>
</dbReference>
<dbReference type="AlphaFoldDB" id="A0A533Q688"/>
<gene>
    <name evidence="25" type="ORF">JETT_3703</name>
</gene>
<evidence type="ECO:0000256" key="10">
    <source>
        <dbReference type="ARBA" id="ARBA00022679"/>
    </source>
</evidence>
<evidence type="ECO:0000256" key="14">
    <source>
        <dbReference type="ARBA" id="ARBA00023098"/>
    </source>
</evidence>
<evidence type="ECO:0000256" key="6">
    <source>
        <dbReference type="ARBA" id="ARBA00012487"/>
    </source>
</evidence>
<dbReference type="PANTHER" id="PTHR46382">
    <property type="entry name" value="PHOSPHATIDATE CYTIDYLYLTRANSFERASE"/>
    <property type="match status" value="1"/>
</dbReference>
<keyword evidence="10 25" id="KW-0808">Transferase</keyword>
<evidence type="ECO:0000256" key="15">
    <source>
        <dbReference type="ARBA" id="ARBA00023136"/>
    </source>
</evidence>
<evidence type="ECO:0000256" key="13">
    <source>
        <dbReference type="ARBA" id="ARBA00022989"/>
    </source>
</evidence>
<comment type="pathway">
    <text evidence="3">Phospholipid metabolism; CDP-diacylglycerol biosynthesis; CDP-diacylglycerol from sn-glycerol 3-phosphate: step 3/3.</text>
</comment>
<dbReference type="GO" id="GO:0004605">
    <property type="term" value="F:phosphatidate cytidylyltransferase activity"/>
    <property type="evidence" value="ECO:0007669"/>
    <property type="project" value="UniProtKB-EC"/>
</dbReference>
<evidence type="ECO:0000256" key="24">
    <source>
        <dbReference type="SAM" id="Phobius"/>
    </source>
</evidence>
<dbReference type="EMBL" id="SULG01000142">
    <property type="protein sequence ID" value="TLD40035.1"/>
    <property type="molecule type" value="Genomic_DNA"/>
</dbReference>
<keyword evidence="17" id="KW-1208">Phospholipid metabolism</keyword>
<dbReference type="GO" id="GO:0016024">
    <property type="term" value="P:CDP-diacylglycerol biosynthetic process"/>
    <property type="evidence" value="ECO:0007669"/>
    <property type="project" value="TreeGrafter"/>
</dbReference>
<dbReference type="Pfam" id="PF01148">
    <property type="entry name" value="CTP_transf_1"/>
    <property type="match status" value="1"/>
</dbReference>
<keyword evidence="12 25" id="KW-0548">Nucleotidyltransferase</keyword>
<evidence type="ECO:0000313" key="26">
    <source>
        <dbReference type="Proteomes" id="UP000319783"/>
    </source>
</evidence>
<keyword evidence="15 24" id="KW-0472">Membrane</keyword>
<evidence type="ECO:0000256" key="5">
    <source>
        <dbReference type="ARBA" id="ARBA00010185"/>
    </source>
</evidence>
<keyword evidence="9" id="KW-0444">Lipid biosynthesis</keyword>
<evidence type="ECO:0000256" key="3">
    <source>
        <dbReference type="ARBA" id="ARBA00005119"/>
    </source>
</evidence>
<comment type="similarity">
    <text evidence="5">Belongs to the CDS family.</text>
</comment>
<organism evidence="25 26">
    <name type="scientific">Candidatus Jettenia ecosi</name>
    <dbReference type="NCBI Taxonomy" id="2494326"/>
    <lineage>
        <taxon>Bacteria</taxon>
        <taxon>Pseudomonadati</taxon>
        <taxon>Planctomycetota</taxon>
        <taxon>Candidatus Brocadiia</taxon>
        <taxon>Candidatus Brocadiales</taxon>
        <taxon>Candidatus Brocadiaceae</taxon>
        <taxon>Candidatus Jettenia</taxon>
    </lineage>
</organism>
<feature type="transmembrane region" description="Helical" evidence="24">
    <location>
        <begin position="135"/>
        <end position="156"/>
    </location>
</feature>
<comment type="pathway">
    <text evidence="4">Lipid metabolism.</text>
</comment>
<protein>
    <recommendedName>
        <fullName evidence="7">Phosphatidate cytidylyltransferase</fullName>
        <ecNumber evidence="6">2.7.7.41</ecNumber>
    </recommendedName>
    <alternativeName>
        <fullName evidence="20">CDP-DAG synthase</fullName>
    </alternativeName>
    <alternativeName>
        <fullName evidence="22">CDP-DG synthase</fullName>
    </alternativeName>
    <alternativeName>
        <fullName evidence="18">CDP-diacylglycerol synthase</fullName>
    </alternativeName>
    <alternativeName>
        <fullName evidence="21">CDP-diglyceride pyrophosphorylase</fullName>
    </alternativeName>
    <alternativeName>
        <fullName evidence="23">CDP-diglyceride synthase</fullName>
    </alternativeName>
    <alternativeName>
        <fullName evidence="19">CTP:phosphatidate cytidylyltransferase</fullName>
    </alternativeName>
</protein>
<evidence type="ECO:0000256" key="11">
    <source>
        <dbReference type="ARBA" id="ARBA00022692"/>
    </source>
</evidence>
<evidence type="ECO:0000256" key="19">
    <source>
        <dbReference type="ARBA" id="ARBA00031825"/>
    </source>
</evidence>
<keyword evidence="11 24" id="KW-0812">Transmembrane</keyword>
<evidence type="ECO:0000256" key="1">
    <source>
        <dbReference type="ARBA" id="ARBA00001698"/>
    </source>
</evidence>